<dbReference type="RefSeq" id="WP_125962833.1">
    <property type="nucleotide sequence ID" value="NZ_QXGM01000001.1"/>
</dbReference>
<sequence length="122" mass="13967">MCKLDLSRIQDWLDSLDEDSRNRVDMALHELALQGPQLRMPLVKLIEGSTTHALKELRIAKYHGHIYRILFCFGPDREAVMLVAGDKASHGMKHWYEWSIPVAEEMIQQLKDPAHCGLMLGS</sequence>
<dbReference type="OrthoDB" id="330810at2"/>
<proteinExistence type="predicted"/>
<accession>A0A430FRY7</accession>
<dbReference type="Proteomes" id="UP000287609">
    <property type="component" value="Unassembled WGS sequence"/>
</dbReference>
<evidence type="ECO:0000313" key="2">
    <source>
        <dbReference type="Proteomes" id="UP000287609"/>
    </source>
</evidence>
<evidence type="ECO:0000313" key="1">
    <source>
        <dbReference type="EMBL" id="RSX55615.1"/>
    </source>
</evidence>
<dbReference type="InterPro" id="IPR009241">
    <property type="entry name" value="HigB-like"/>
</dbReference>
<dbReference type="EMBL" id="QXGM01000001">
    <property type="protein sequence ID" value="RSX55615.1"/>
    <property type="molecule type" value="Genomic_DNA"/>
</dbReference>
<keyword evidence="2" id="KW-1185">Reference proteome</keyword>
<organism evidence="1 2">
    <name type="scientific">Bifidobacterium dolichotidis</name>
    <dbReference type="NCBI Taxonomy" id="2306976"/>
    <lineage>
        <taxon>Bacteria</taxon>
        <taxon>Bacillati</taxon>
        <taxon>Actinomycetota</taxon>
        <taxon>Actinomycetes</taxon>
        <taxon>Bifidobacteriales</taxon>
        <taxon>Bifidobacteriaceae</taxon>
        <taxon>Bifidobacterium</taxon>
    </lineage>
</organism>
<dbReference type="AlphaFoldDB" id="A0A430FRY7"/>
<gene>
    <name evidence="1" type="ORF">D2E26_0178</name>
</gene>
<protein>
    <submittedName>
        <fullName evidence="1">Toxin RelE</fullName>
    </submittedName>
</protein>
<dbReference type="Pfam" id="PF05973">
    <property type="entry name" value="Gp49"/>
    <property type="match status" value="1"/>
</dbReference>
<comment type="caution">
    <text evidence="1">The sequence shown here is derived from an EMBL/GenBank/DDBJ whole genome shotgun (WGS) entry which is preliminary data.</text>
</comment>
<reference evidence="1 2" key="1">
    <citation type="submission" date="2018-09" db="EMBL/GenBank/DDBJ databases">
        <title>Characterization of the phylogenetic diversity of five novel species belonging to the genus Bifidobacterium.</title>
        <authorList>
            <person name="Lugli G.A."/>
            <person name="Duranti S."/>
            <person name="Milani C."/>
        </authorList>
    </citation>
    <scope>NUCLEOTIDE SEQUENCE [LARGE SCALE GENOMIC DNA]</scope>
    <source>
        <strain evidence="1 2">2036B</strain>
    </source>
</reference>
<name>A0A430FRY7_9BIFI</name>